<name>A0AA39Z7L3_9PEZI</name>
<comment type="subcellular location">
    <subcellularLocation>
        <location evidence="1">Mitochondrion</location>
    </subcellularLocation>
</comment>
<gene>
    <name evidence="8" type="ORF">QBC41DRAFT_375859</name>
</gene>
<keyword evidence="2" id="KW-0809">Transit peptide</keyword>
<evidence type="ECO:0000313" key="9">
    <source>
        <dbReference type="Proteomes" id="UP001174997"/>
    </source>
</evidence>
<dbReference type="PANTHER" id="PTHR28595">
    <property type="entry name" value="39S RIBOSOMAL PROTEIN L54, MITOCHONDRIAL"/>
    <property type="match status" value="1"/>
</dbReference>
<evidence type="ECO:0000256" key="7">
    <source>
        <dbReference type="ARBA" id="ARBA00035179"/>
    </source>
</evidence>
<keyword evidence="4" id="KW-0496">Mitochondrion</keyword>
<dbReference type="PANTHER" id="PTHR28595:SF1">
    <property type="entry name" value="LARGE RIBOSOMAL SUBUNIT PROTEIN ML54"/>
    <property type="match status" value="1"/>
</dbReference>
<proteinExistence type="inferred from homology"/>
<dbReference type="Pfam" id="PF08561">
    <property type="entry name" value="Ribosomal_L37"/>
    <property type="match status" value="1"/>
</dbReference>
<reference evidence="8" key="1">
    <citation type="submission" date="2023-06" db="EMBL/GenBank/DDBJ databases">
        <title>Genome-scale phylogeny and comparative genomics of the fungal order Sordariales.</title>
        <authorList>
            <consortium name="Lawrence Berkeley National Laboratory"/>
            <person name="Hensen N."/>
            <person name="Bonometti L."/>
            <person name="Westerberg I."/>
            <person name="Brannstrom I.O."/>
            <person name="Guillou S."/>
            <person name="Cros-Aarteil S."/>
            <person name="Calhoun S."/>
            <person name="Haridas S."/>
            <person name="Kuo A."/>
            <person name="Mondo S."/>
            <person name="Pangilinan J."/>
            <person name="Riley R."/>
            <person name="Labutti K."/>
            <person name="Andreopoulos B."/>
            <person name="Lipzen A."/>
            <person name="Chen C."/>
            <person name="Yanf M."/>
            <person name="Daum C."/>
            <person name="Ng V."/>
            <person name="Clum A."/>
            <person name="Steindorff A."/>
            <person name="Ohm R."/>
            <person name="Martin F."/>
            <person name="Silar P."/>
            <person name="Natvig D."/>
            <person name="Lalanne C."/>
            <person name="Gautier V."/>
            <person name="Ament-Velasquez S.L."/>
            <person name="Kruys A."/>
            <person name="Hutchinson M.I."/>
            <person name="Powell A.J."/>
            <person name="Barry K."/>
            <person name="Miller A.N."/>
            <person name="Grigoriev I.V."/>
            <person name="Debuchy R."/>
            <person name="Gladieux P."/>
            <person name="Thoren M.H."/>
            <person name="Johannesson H."/>
        </authorList>
    </citation>
    <scope>NUCLEOTIDE SEQUENCE</scope>
    <source>
        <strain evidence="8">CBS 307.81</strain>
    </source>
</reference>
<keyword evidence="9" id="KW-1185">Reference proteome</keyword>
<dbReference type="GO" id="GO:0005762">
    <property type="term" value="C:mitochondrial large ribosomal subunit"/>
    <property type="evidence" value="ECO:0007669"/>
    <property type="project" value="TreeGrafter"/>
</dbReference>
<evidence type="ECO:0000256" key="6">
    <source>
        <dbReference type="ARBA" id="ARBA00033752"/>
    </source>
</evidence>
<evidence type="ECO:0000256" key="1">
    <source>
        <dbReference type="ARBA" id="ARBA00004173"/>
    </source>
</evidence>
<evidence type="ECO:0000313" key="8">
    <source>
        <dbReference type="EMBL" id="KAK0665658.1"/>
    </source>
</evidence>
<sequence length="211" mass="23059">MICRSCLRQASGLTSRQFTAITSQIAARTTPRIPQAFFSTTLRARNAAATAAAPELTPLNTEPSADKAAGISSCPAGTVLNGLNYLKGKTDPVALPDDQYPEWLWKCVEVGQKRSDDAASDAGDAYSKSKKQRRLAAKRQRQLEAKLMASGDLEALAPKIPLQKQTINLPAAETGELKEVLQAADKRQELRKAMRNERRASIKETNYLKTM</sequence>
<dbReference type="AlphaFoldDB" id="A0AA39Z7L3"/>
<dbReference type="GO" id="GO:0003735">
    <property type="term" value="F:structural constituent of ribosome"/>
    <property type="evidence" value="ECO:0007669"/>
    <property type="project" value="TreeGrafter"/>
</dbReference>
<dbReference type="InterPro" id="IPR013870">
    <property type="entry name" value="Ribosomal_mL54"/>
</dbReference>
<comment type="caution">
    <text evidence="8">The sequence shown here is derived from an EMBL/GenBank/DDBJ whole genome shotgun (WGS) entry which is preliminary data.</text>
</comment>
<keyword evidence="5" id="KW-0687">Ribonucleoprotein</keyword>
<evidence type="ECO:0000256" key="5">
    <source>
        <dbReference type="ARBA" id="ARBA00023274"/>
    </source>
</evidence>
<comment type="similarity">
    <text evidence="6">Belongs to the mitochondrion-specific ribosomal protein mL54 family.</text>
</comment>
<evidence type="ECO:0000256" key="2">
    <source>
        <dbReference type="ARBA" id="ARBA00022946"/>
    </source>
</evidence>
<accession>A0AA39Z7L3</accession>
<evidence type="ECO:0000256" key="4">
    <source>
        <dbReference type="ARBA" id="ARBA00023128"/>
    </source>
</evidence>
<organism evidence="8 9">
    <name type="scientific">Cercophora samala</name>
    <dbReference type="NCBI Taxonomy" id="330535"/>
    <lineage>
        <taxon>Eukaryota</taxon>
        <taxon>Fungi</taxon>
        <taxon>Dikarya</taxon>
        <taxon>Ascomycota</taxon>
        <taxon>Pezizomycotina</taxon>
        <taxon>Sordariomycetes</taxon>
        <taxon>Sordariomycetidae</taxon>
        <taxon>Sordariales</taxon>
        <taxon>Lasiosphaeriaceae</taxon>
        <taxon>Cercophora</taxon>
    </lineage>
</organism>
<protein>
    <recommendedName>
        <fullName evidence="7">Large ribosomal subunit protein mL54</fullName>
    </recommendedName>
</protein>
<keyword evidence="3 8" id="KW-0689">Ribosomal protein</keyword>
<dbReference type="EMBL" id="JAULSY010000105">
    <property type="protein sequence ID" value="KAK0665658.1"/>
    <property type="molecule type" value="Genomic_DNA"/>
</dbReference>
<evidence type="ECO:0000256" key="3">
    <source>
        <dbReference type="ARBA" id="ARBA00022980"/>
    </source>
</evidence>
<dbReference type="Proteomes" id="UP001174997">
    <property type="component" value="Unassembled WGS sequence"/>
</dbReference>